<name>A0ABW3VQH3_9PSEU</name>
<protein>
    <recommendedName>
        <fullName evidence="4">Major facilitator superfamily (MFS) profile domain-containing protein</fullName>
    </recommendedName>
</protein>
<evidence type="ECO:0000313" key="2">
    <source>
        <dbReference type="EMBL" id="MFD1236663.1"/>
    </source>
</evidence>
<evidence type="ECO:0008006" key="4">
    <source>
        <dbReference type="Google" id="ProtNLM"/>
    </source>
</evidence>
<dbReference type="EMBL" id="JBHTMB010000240">
    <property type="protein sequence ID" value="MFD1236663.1"/>
    <property type="molecule type" value="Genomic_DNA"/>
</dbReference>
<proteinExistence type="predicted"/>
<keyword evidence="3" id="KW-1185">Reference proteome</keyword>
<reference evidence="3" key="1">
    <citation type="journal article" date="2019" name="Int. J. Syst. Evol. Microbiol.">
        <title>The Global Catalogue of Microorganisms (GCM) 10K type strain sequencing project: providing services to taxonomists for standard genome sequencing and annotation.</title>
        <authorList>
            <consortium name="The Broad Institute Genomics Platform"/>
            <consortium name="The Broad Institute Genome Sequencing Center for Infectious Disease"/>
            <person name="Wu L."/>
            <person name="Ma J."/>
        </authorList>
    </citation>
    <scope>NUCLEOTIDE SEQUENCE [LARGE SCALE GENOMIC DNA]</scope>
    <source>
        <strain evidence="3">CCUG 49018</strain>
    </source>
</reference>
<gene>
    <name evidence="2" type="ORF">ACFQ34_25540</name>
</gene>
<organism evidence="2 3">
    <name type="scientific">Pseudonocardia benzenivorans</name>
    <dbReference type="NCBI Taxonomy" id="228005"/>
    <lineage>
        <taxon>Bacteria</taxon>
        <taxon>Bacillati</taxon>
        <taxon>Actinomycetota</taxon>
        <taxon>Actinomycetes</taxon>
        <taxon>Pseudonocardiales</taxon>
        <taxon>Pseudonocardiaceae</taxon>
        <taxon>Pseudonocardia</taxon>
    </lineage>
</organism>
<sequence length="101" mass="10804">MGDREPDRSPDRSDGGSTRDGRQRGRRVRVGLLADPGAPTDLAASPRLVRNIALINTVGTLGGFAAGYVTGWLRDPSGGYATPFPVWRHLSASASRSPQRF</sequence>
<dbReference type="RefSeq" id="WP_339120908.1">
    <property type="nucleotide sequence ID" value="NZ_BAABKS010000090.1"/>
</dbReference>
<comment type="caution">
    <text evidence="2">The sequence shown here is derived from an EMBL/GenBank/DDBJ whole genome shotgun (WGS) entry which is preliminary data.</text>
</comment>
<accession>A0ABW3VQH3</accession>
<evidence type="ECO:0000256" key="1">
    <source>
        <dbReference type="SAM" id="MobiDB-lite"/>
    </source>
</evidence>
<feature type="region of interest" description="Disordered" evidence="1">
    <location>
        <begin position="1"/>
        <end position="30"/>
    </location>
</feature>
<feature type="compositionally biased region" description="Basic and acidic residues" evidence="1">
    <location>
        <begin position="1"/>
        <end position="23"/>
    </location>
</feature>
<evidence type="ECO:0000313" key="3">
    <source>
        <dbReference type="Proteomes" id="UP001597182"/>
    </source>
</evidence>
<dbReference type="Proteomes" id="UP001597182">
    <property type="component" value="Unassembled WGS sequence"/>
</dbReference>